<evidence type="ECO:0000256" key="1">
    <source>
        <dbReference type="SAM" id="MobiDB-lite"/>
    </source>
</evidence>
<accession>A0ABP6CG37</accession>
<feature type="region of interest" description="Disordered" evidence="1">
    <location>
        <begin position="147"/>
        <end position="198"/>
    </location>
</feature>
<evidence type="ECO:0000313" key="3">
    <source>
        <dbReference type="Proteomes" id="UP001501509"/>
    </source>
</evidence>
<reference evidence="3" key="1">
    <citation type="journal article" date="2019" name="Int. J. Syst. Evol. Microbiol.">
        <title>The Global Catalogue of Microorganisms (GCM) 10K type strain sequencing project: providing services to taxonomists for standard genome sequencing and annotation.</title>
        <authorList>
            <consortium name="The Broad Institute Genomics Platform"/>
            <consortium name="The Broad Institute Genome Sequencing Center for Infectious Disease"/>
            <person name="Wu L."/>
            <person name="Ma J."/>
        </authorList>
    </citation>
    <scope>NUCLEOTIDE SEQUENCE [LARGE SCALE GENOMIC DNA]</scope>
    <source>
        <strain evidence="3">JCM 6833</strain>
    </source>
</reference>
<organism evidence="2 3">
    <name type="scientific">Actinomadura fulvescens</name>
    <dbReference type="NCBI Taxonomy" id="46160"/>
    <lineage>
        <taxon>Bacteria</taxon>
        <taxon>Bacillati</taxon>
        <taxon>Actinomycetota</taxon>
        <taxon>Actinomycetes</taxon>
        <taxon>Streptosporangiales</taxon>
        <taxon>Thermomonosporaceae</taxon>
        <taxon>Actinomadura</taxon>
    </lineage>
</organism>
<evidence type="ECO:0008006" key="4">
    <source>
        <dbReference type="Google" id="ProtNLM"/>
    </source>
</evidence>
<comment type="caution">
    <text evidence="2">The sequence shown here is derived from an EMBL/GenBank/DDBJ whole genome shotgun (WGS) entry which is preliminary data.</text>
</comment>
<gene>
    <name evidence="2" type="ORF">GCM10010411_55850</name>
</gene>
<evidence type="ECO:0000313" key="2">
    <source>
        <dbReference type="EMBL" id="GAA2613787.1"/>
    </source>
</evidence>
<feature type="region of interest" description="Disordered" evidence="1">
    <location>
        <begin position="1"/>
        <end position="23"/>
    </location>
</feature>
<protein>
    <recommendedName>
        <fullName evidence="4">DUF1801 domain-containing protein</fullName>
    </recommendedName>
</protein>
<name>A0ABP6CG37_9ACTN</name>
<dbReference type="EMBL" id="BAAATD010000008">
    <property type="protein sequence ID" value="GAA2613787.1"/>
    <property type="molecule type" value="Genomic_DNA"/>
</dbReference>
<sequence length="198" mass="21398">MTGADTGLARGVSEMSNHPTHPFHLAPAQEQIAGEYALRLVARLTAYQGVTATVARQWRGLPEVSVGARIMPGAVGLRMYVWPRHLSGDLSWHRGRPARGAFRYCDTSLRGPIYFQYVRPVAELDPLAADLVASLQRRAAASDLLEGAAPDAPGTAGHRRTHTITASPHPHDPPTARGPKDHDDGAVNDARRPAERTP</sequence>
<keyword evidence="3" id="KW-1185">Reference proteome</keyword>
<dbReference type="Proteomes" id="UP001501509">
    <property type="component" value="Unassembled WGS sequence"/>
</dbReference>
<feature type="compositionally biased region" description="Basic and acidic residues" evidence="1">
    <location>
        <begin position="169"/>
        <end position="198"/>
    </location>
</feature>
<proteinExistence type="predicted"/>